<evidence type="ECO:0008006" key="3">
    <source>
        <dbReference type="Google" id="ProtNLM"/>
    </source>
</evidence>
<name>A0ABZ2CJ76_9BACI</name>
<sequence length="95" mass="11292">MIIKIKFSDDDIQYISCSTKVGRKINCIQEDFLKWIFDEEKNTKYWALENGERVHPNYDANAMVEWLNNVRFKSGIAKAKLITNPQLRVKKTLYY</sequence>
<evidence type="ECO:0000313" key="1">
    <source>
        <dbReference type="EMBL" id="WVX83837.1"/>
    </source>
</evidence>
<dbReference type="Proteomes" id="UP001357223">
    <property type="component" value="Chromosome"/>
</dbReference>
<dbReference type="EMBL" id="CP137640">
    <property type="protein sequence ID" value="WVX83837.1"/>
    <property type="molecule type" value="Genomic_DNA"/>
</dbReference>
<gene>
    <name evidence="1" type="ORF">R4Z09_13100</name>
</gene>
<proteinExistence type="predicted"/>
<accession>A0ABZ2CJ76</accession>
<protein>
    <recommendedName>
        <fullName evidence="3">LAGLIDADG homing endonuclease</fullName>
    </recommendedName>
</protein>
<evidence type="ECO:0000313" key="2">
    <source>
        <dbReference type="Proteomes" id="UP001357223"/>
    </source>
</evidence>
<reference evidence="1 2" key="1">
    <citation type="submission" date="2023-10" db="EMBL/GenBank/DDBJ databases">
        <title>Niallia locisalis sp.nov. isolated from a salt pond sample.</title>
        <authorList>
            <person name="Li X.-J."/>
            <person name="Dong L."/>
        </authorList>
    </citation>
    <scope>NUCLEOTIDE SEQUENCE [LARGE SCALE GENOMIC DNA]</scope>
    <source>
        <strain evidence="1 2">DSM 29761</strain>
    </source>
</reference>
<dbReference type="RefSeq" id="WP_338452708.1">
    <property type="nucleotide sequence ID" value="NZ_CP137640.1"/>
</dbReference>
<keyword evidence="2" id="KW-1185">Reference proteome</keyword>
<organism evidence="1 2">
    <name type="scientific">Niallia oryzisoli</name>
    <dbReference type="NCBI Taxonomy" id="1737571"/>
    <lineage>
        <taxon>Bacteria</taxon>
        <taxon>Bacillati</taxon>
        <taxon>Bacillota</taxon>
        <taxon>Bacilli</taxon>
        <taxon>Bacillales</taxon>
        <taxon>Bacillaceae</taxon>
        <taxon>Niallia</taxon>
    </lineage>
</organism>